<dbReference type="PROSITE" id="PS50088">
    <property type="entry name" value="ANK_REPEAT"/>
    <property type="match status" value="2"/>
</dbReference>
<evidence type="ECO:0000313" key="3">
    <source>
        <dbReference type="EMBL" id="SVB59861.1"/>
    </source>
</evidence>
<dbReference type="InterPro" id="IPR002110">
    <property type="entry name" value="Ankyrin_rpt"/>
</dbReference>
<keyword evidence="2" id="KW-0040">ANK repeat</keyword>
<keyword evidence="1" id="KW-0677">Repeat</keyword>
<dbReference type="Pfam" id="PF12796">
    <property type="entry name" value="Ank_2"/>
    <property type="match status" value="1"/>
</dbReference>
<evidence type="ECO:0000256" key="1">
    <source>
        <dbReference type="ARBA" id="ARBA00022737"/>
    </source>
</evidence>
<reference evidence="3" key="1">
    <citation type="submission" date="2018-05" db="EMBL/GenBank/DDBJ databases">
        <authorList>
            <person name="Lanie J.A."/>
            <person name="Ng W.-L."/>
            <person name="Kazmierczak K.M."/>
            <person name="Andrzejewski T.M."/>
            <person name="Davidsen T.M."/>
            <person name="Wayne K.J."/>
            <person name="Tettelin H."/>
            <person name="Glass J.I."/>
            <person name="Rusch D."/>
            <person name="Podicherti R."/>
            <person name="Tsui H.-C.T."/>
            <person name="Winkler M.E."/>
        </authorList>
    </citation>
    <scope>NUCLEOTIDE SEQUENCE</scope>
</reference>
<feature type="non-terminal residue" evidence="3">
    <location>
        <position position="1"/>
    </location>
</feature>
<proteinExistence type="predicted"/>
<dbReference type="EMBL" id="UINC01048832">
    <property type="protein sequence ID" value="SVB59861.1"/>
    <property type="molecule type" value="Genomic_DNA"/>
</dbReference>
<dbReference type="SMART" id="SM00248">
    <property type="entry name" value="ANK"/>
    <property type="match status" value="2"/>
</dbReference>
<gene>
    <name evidence="3" type="ORF">METZ01_LOCUS212715</name>
</gene>
<dbReference type="InterPro" id="IPR036770">
    <property type="entry name" value="Ankyrin_rpt-contain_sf"/>
</dbReference>
<name>A0A382FCU4_9ZZZZ</name>
<dbReference type="Gene3D" id="1.25.40.20">
    <property type="entry name" value="Ankyrin repeat-containing domain"/>
    <property type="match status" value="2"/>
</dbReference>
<sequence length="138" mass="14611">VGCSKPTPPGISILDAATDGNIEAVKKHLAAGMDVNTRDNNKWTPLHYAAYYGHKAVAELLIAEVADVNAKSDDGWTPLHDATSIGHKEIVELLLAKGAGVNAKNNYGDTPLDLASGETADLIRKHGGKSGKWNSKQK</sequence>
<dbReference type="PRINTS" id="PR01415">
    <property type="entry name" value="ANKYRIN"/>
</dbReference>
<protein>
    <submittedName>
        <fullName evidence="3">Uncharacterized protein</fullName>
    </submittedName>
</protein>
<dbReference type="SUPFAM" id="SSF48403">
    <property type="entry name" value="Ankyrin repeat"/>
    <property type="match status" value="1"/>
</dbReference>
<accession>A0A382FCU4</accession>
<dbReference type="PROSITE" id="PS50297">
    <property type="entry name" value="ANK_REP_REGION"/>
    <property type="match status" value="2"/>
</dbReference>
<dbReference type="PANTHER" id="PTHR24171">
    <property type="entry name" value="ANKYRIN REPEAT DOMAIN-CONTAINING PROTEIN 39-RELATED"/>
    <property type="match status" value="1"/>
</dbReference>
<dbReference type="AlphaFoldDB" id="A0A382FCU4"/>
<organism evidence="3">
    <name type="scientific">marine metagenome</name>
    <dbReference type="NCBI Taxonomy" id="408172"/>
    <lineage>
        <taxon>unclassified sequences</taxon>
        <taxon>metagenomes</taxon>
        <taxon>ecological metagenomes</taxon>
    </lineage>
</organism>
<evidence type="ECO:0000256" key="2">
    <source>
        <dbReference type="ARBA" id="ARBA00023043"/>
    </source>
</evidence>